<organism evidence="1 2">
    <name type="scientific">Convivina praedatoris</name>
    <dbReference type="NCBI Taxonomy" id="2880963"/>
    <lineage>
        <taxon>Bacteria</taxon>
        <taxon>Bacillati</taxon>
        <taxon>Bacillota</taxon>
        <taxon>Bacilli</taxon>
        <taxon>Lactobacillales</taxon>
        <taxon>Lactobacillaceae</taxon>
        <taxon>Convivina</taxon>
    </lineage>
</organism>
<dbReference type="SUPFAM" id="SSF53474">
    <property type="entry name" value="alpha/beta-Hydrolases"/>
    <property type="match status" value="1"/>
</dbReference>
<protein>
    <recommendedName>
        <fullName evidence="3">Fungal lipase-like domain-containing protein</fullName>
    </recommendedName>
</protein>
<sequence>MHNLTDYQYALICTDVYYLDQKEYKDHSLHKGQTVNHTNLQYKIVYALDDSLTGFQGMAIMPKLSNDFDSHQIYISFAGTNPNDPRDLYTDATQIRQAREKLNTAGSGDQDYAQSKSQFNVVDRFWTHLIKKIGLKSTDIKGITAHSLGGALALYLGARHHLPVITFSSADPRDRLTISQIEYINKHPDQYINYYHSQDWIANWQSAQPLGRSIIAQEYSSIKSDDPTVNLLLNGHYLDSYDFTSTGQTAFFAQFNTEALKQLPTQEAILTALKSKQVQGQQRQYLIAISLLLTAYKMQTDITRDMNDLIRLIRLAPKRLNDRAQQISVLLSFKNNLHQLISSGQFPDLTNTNAQPMVNLDQTAALSQELRQEMNIVLSFADELVHQAHQIVKNNPELVKLLKELVIYE</sequence>
<dbReference type="InterPro" id="IPR029058">
    <property type="entry name" value="AB_hydrolase_fold"/>
</dbReference>
<proteinExistence type="predicted"/>
<dbReference type="Proteomes" id="UP000838102">
    <property type="component" value="Unassembled WGS sequence"/>
</dbReference>
<evidence type="ECO:0000313" key="2">
    <source>
        <dbReference type="Proteomes" id="UP000838102"/>
    </source>
</evidence>
<accession>A0ABM9D4J2</accession>
<name>A0ABM9D4J2_9LACO</name>
<dbReference type="EMBL" id="CAKOEU010000010">
    <property type="protein sequence ID" value="CAH1857406.1"/>
    <property type="molecule type" value="Genomic_DNA"/>
</dbReference>
<dbReference type="RefSeq" id="WP_248706828.1">
    <property type="nucleotide sequence ID" value="NZ_CAKOET010000010.1"/>
</dbReference>
<gene>
    <name evidence="1" type="ORF">LMG032447_01521</name>
</gene>
<dbReference type="Gene3D" id="3.40.50.1820">
    <property type="entry name" value="alpha/beta hydrolase"/>
    <property type="match status" value="1"/>
</dbReference>
<keyword evidence="2" id="KW-1185">Reference proteome</keyword>
<evidence type="ECO:0000313" key="1">
    <source>
        <dbReference type="EMBL" id="CAH1857406.1"/>
    </source>
</evidence>
<reference evidence="1" key="1">
    <citation type="submission" date="2022-03" db="EMBL/GenBank/DDBJ databases">
        <authorList>
            <person name="Hettiarachchi G."/>
        </authorList>
    </citation>
    <scope>NUCLEOTIDE SEQUENCE</scope>
    <source>
        <strain evidence="1">LMG 32447</strain>
    </source>
</reference>
<comment type="caution">
    <text evidence="1">The sequence shown here is derived from an EMBL/GenBank/DDBJ whole genome shotgun (WGS) entry which is preliminary data.</text>
</comment>
<evidence type="ECO:0008006" key="3">
    <source>
        <dbReference type="Google" id="ProtNLM"/>
    </source>
</evidence>